<keyword evidence="4" id="KW-1185">Reference proteome</keyword>
<gene>
    <name evidence="3" type="ORF">F6X53_12775</name>
</gene>
<organism evidence="3 4">
    <name type="scientific">Methylobacterium soli</name>
    <dbReference type="NCBI Taxonomy" id="553447"/>
    <lineage>
        <taxon>Bacteria</taxon>
        <taxon>Pseudomonadati</taxon>
        <taxon>Pseudomonadota</taxon>
        <taxon>Alphaproteobacteria</taxon>
        <taxon>Hyphomicrobiales</taxon>
        <taxon>Methylobacteriaceae</taxon>
        <taxon>Methylobacterium</taxon>
    </lineage>
</organism>
<dbReference type="EMBL" id="VZZK01000011">
    <property type="protein sequence ID" value="KAB1078876.1"/>
    <property type="molecule type" value="Genomic_DNA"/>
</dbReference>
<dbReference type="AlphaFoldDB" id="A0A6L3T1E6"/>
<feature type="signal peptide" evidence="2">
    <location>
        <begin position="1"/>
        <end position="19"/>
    </location>
</feature>
<feature type="chain" id="PRO_5027046392" evidence="2">
    <location>
        <begin position="20"/>
        <end position="151"/>
    </location>
</feature>
<comment type="caution">
    <text evidence="3">The sequence shown here is derived from an EMBL/GenBank/DDBJ whole genome shotgun (WGS) entry which is preliminary data.</text>
</comment>
<accession>A0A6L3T1E6</accession>
<proteinExistence type="predicted"/>
<evidence type="ECO:0000313" key="4">
    <source>
        <dbReference type="Proteomes" id="UP000474159"/>
    </source>
</evidence>
<reference evidence="3 4" key="1">
    <citation type="submission" date="2019-09" db="EMBL/GenBank/DDBJ databases">
        <title>YIM 48816 draft genome.</title>
        <authorList>
            <person name="Jiang L."/>
        </authorList>
    </citation>
    <scope>NUCLEOTIDE SEQUENCE [LARGE SCALE GENOMIC DNA]</scope>
    <source>
        <strain evidence="3 4">YIM 48816</strain>
    </source>
</reference>
<keyword evidence="2" id="KW-0732">Signal</keyword>
<dbReference type="OrthoDB" id="8448638at2"/>
<sequence>MRTAFFIAAGIAAMPSAIAASYEFVPAPQVDLNRVYRVDKATGEVTSCQYGLREGGGIGLTLCFGAGEGAGAQTPSEYGLVASRHTREAGVFRVNFRTGEMSICYVQVKEEVVVCTPQANPATAGTGDAPATGAAPGRAGPSATPPQGGRP</sequence>
<evidence type="ECO:0000256" key="1">
    <source>
        <dbReference type="SAM" id="MobiDB-lite"/>
    </source>
</evidence>
<feature type="region of interest" description="Disordered" evidence="1">
    <location>
        <begin position="122"/>
        <end position="151"/>
    </location>
</feature>
<dbReference type="Proteomes" id="UP000474159">
    <property type="component" value="Unassembled WGS sequence"/>
</dbReference>
<protein>
    <submittedName>
        <fullName evidence="3">Uncharacterized protein</fullName>
    </submittedName>
</protein>
<evidence type="ECO:0000313" key="3">
    <source>
        <dbReference type="EMBL" id="KAB1078876.1"/>
    </source>
</evidence>
<dbReference type="RefSeq" id="WP_151000408.1">
    <property type="nucleotide sequence ID" value="NZ_VZZK01000011.1"/>
</dbReference>
<evidence type="ECO:0000256" key="2">
    <source>
        <dbReference type="SAM" id="SignalP"/>
    </source>
</evidence>
<name>A0A6L3T1E6_9HYPH</name>